<evidence type="ECO:0000256" key="15">
    <source>
        <dbReference type="SAM" id="Coils"/>
    </source>
</evidence>
<name>A0A0G1LMP6_9BACT</name>
<evidence type="ECO:0000256" key="1">
    <source>
        <dbReference type="ARBA" id="ARBA00005513"/>
    </source>
</evidence>
<dbReference type="GO" id="GO:0045259">
    <property type="term" value="C:proton-transporting ATP synthase complex"/>
    <property type="evidence" value="ECO:0007669"/>
    <property type="project" value="UniProtKB-KW"/>
</dbReference>
<dbReference type="GO" id="GO:0046933">
    <property type="term" value="F:proton-transporting ATP synthase activity, rotational mechanism"/>
    <property type="evidence" value="ECO:0007669"/>
    <property type="project" value="UniProtKB-UniRule"/>
</dbReference>
<evidence type="ECO:0000256" key="12">
    <source>
        <dbReference type="ARBA" id="ARBA00037847"/>
    </source>
</evidence>
<feature type="transmembrane region" description="Helical" evidence="13">
    <location>
        <begin position="31"/>
        <end position="50"/>
    </location>
</feature>
<keyword evidence="7 13" id="KW-1133">Transmembrane helix</keyword>
<evidence type="ECO:0000256" key="10">
    <source>
        <dbReference type="ARBA" id="ARBA00023310"/>
    </source>
</evidence>
<keyword evidence="2 13" id="KW-0813">Transport</keyword>
<keyword evidence="15" id="KW-0175">Coiled coil</keyword>
<evidence type="ECO:0000256" key="14">
    <source>
        <dbReference type="RuleBase" id="RU003848"/>
    </source>
</evidence>
<dbReference type="GO" id="GO:0046961">
    <property type="term" value="F:proton-transporting ATPase activity, rotational mechanism"/>
    <property type="evidence" value="ECO:0007669"/>
    <property type="project" value="TreeGrafter"/>
</dbReference>
<evidence type="ECO:0000256" key="7">
    <source>
        <dbReference type="ARBA" id="ARBA00022989"/>
    </source>
</evidence>
<dbReference type="NCBIfam" id="TIGR01144">
    <property type="entry name" value="ATP_synt_b"/>
    <property type="match status" value="1"/>
</dbReference>
<evidence type="ECO:0000256" key="5">
    <source>
        <dbReference type="ARBA" id="ARBA00022692"/>
    </source>
</evidence>
<comment type="similarity">
    <text evidence="1 13 14">Belongs to the ATPase B chain family.</text>
</comment>
<evidence type="ECO:0000256" key="9">
    <source>
        <dbReference type="ARBA" id="ARBA00023136"/>
    </source>
</evidence>
<evidence type="ECO:0000313" key="17">
    <source>
        <dbReference type="Proteomes" id="UP000034154"/>
    </source>
</evidence>
<keyword evidence="4 13" id="KW-0138">CF(0)</keyword>
<protein>
    <recommendedName>
        <fullName evidence="13">ATP synthase subunit b</fullName>
    </recommendedName>
    <alternativeName>
        <fullName evidence="13">ATP synthase F(0) sector subunit b</fullName>
    </alternativeName>
    <alternativeName>
        <fullName evidence="13">ATPase subunit I</fullName>
    </alternativeName>
    <alternativeName>
        <fullName evidence="13">F-type ATPase subunit b</fullName>
        <shortName evidence="13">F-ATPase subunit b</shortName>
    </alternativeName>
</protein>
<keyword evidence="5 13" id="KW-0812">Transmembrane</keyword>
<dbReference type="GO" id="GO:0012505">
    <property type="term" value="C:endomembrane system"/>
    <property type="evidence" value="ECO:0007669"/>
    <property type="project" value="UniProtKB-SubCell"/>
</dbReference>
<evidence type="ECO:0000313" key="16">
    <source>
        <dbReference type="EMBL" id="KKT69997.1"/>
    </source>
</evidence>
<gene>
    <name evidence="13" type="primary">atpF</name>
    <name evidence="16" type="ORF">UW63_C0039G0004</name>
</gene>
<comment type="function">
    <text evidence="11 13">F(1)F(0) ATP synthase produces ATP from ADP in the presence of a proton or sodium gradient. F-type ATPases consist of two structural domains, F(1) containing the extramembraneous catalytic core and F(0) containing the membrane proton channel, linked together by a central stalk and a peripheral stalk. During catalysis, ATP synthesis in the catalytic domain of F(1) is coupled via a rotary mechanism of the central stalk subunits to proton translocation.</text>
</comment>
<keyword evidence="6 13" id="KW-0375">Hydrogen ion transport</keyword>
<dbReference type="Pfam" id="PF00430">
    <property type="entry name" value="ATP-synt_B"/>
    <property type="match status" value="1"/>
</dbReference>
<dbReference type="InterPro" id="IPR005864">
    <property type="entry name" value="ATP_synth_F0_bsu_bac"/>
</dbReference>
<keyword evidence="9 13" id="KW-0472">Membrane</keyword>
<reference evidence="16 17" key="1">
    <citation type="journal article" date="2015" name="Nature">
        <title>rRNA introns, odd ribosomes, and small enigmatic genomes across a large radiation of phyla.</title>
        <authorList>
            <person name="Brown C.T."/>
            <person name="Hug L.A."/>
            <person name="Thomas B.C."/>
            <person name="Sharon I."/>
            <person name="Castelle C.J."/>
            <person name="Singh A."/>
            <person name="Wilkins M.J."/>
            <person name="Williams K.H."/>
            <person name="Banfield J.F."/>
        </authorList>
    </citation>
    <scope>NUCLEOTIDE SEQUENCE [LARGE SCALE GENOMIC DNA]</scope>
</reference>
<evidence type="ECO:0000256" key="4">
    <source>
        <dbReference type="ARBA" id="ARBA00022547"/>
    </source>
</evidence>
<evidence type="ECO:0000256" key="13">
    <source>
        <dbReference type="HAMAP-Rule" id="MF_01398"/>
    </source>
</evidence>
<comment type="function">
    <text evidence="13">Component of the F(0) channel, it forms part of the peripheral stalk, linking F(1) to F(0).</text>
</comment>
<feature type="coiled-coil region" evidence="15">
    <location>
        <begin position="64"/>
        <end position="91"/>
    </location>
</feature>
<comment type="caution">
    <text evidence="16">The sequence shown here is derived from an EMBL/GenBank/DDBJ whole genome shotgun (WGS) entry which is preliminary data.</text>
</comment>
<dbReference type="HAMAP" id="MF_01398">
    <property type="entry name" value="ATP_synth_b_bprime"/>
    <property type="match status" value="1"/>
</dbReference>
<keyword evidence="3 13" id="KW-1003">Cell membrane</keyword>
<dbReference type="GO" id="GO:0005886">
    <property type="term" value="C:plasma membrane"/>
    <property type="evidence" value="ECO:0007669"/>
    <property type="project" value="UniProtKB-SubCell"/>
</dbReference>
<dbReference type="InterPro" id="IPR002146">
    <property type="entry name" value="ATP_synth_b/b'su_bac/chlpt"/>
</dbReference>
<keyword evidence="10 13" id="KW-0066">ATP synthesis</keyword>
<dbReference type="CDD" id="cd06503">
    <property type="entry name" value="ATP-synt_Fo_b"/>
    <property type="match status" value="1"/>
</dbReference>
<evidence type="ECO:0000256" key="3">
    <source>
        <dbReference type="ARBA" id="ARBA00022475"/>
    </source>
</evidence>
<dbReference type="AlphaFoldDB" id="A0A0G1LMP6"/>
<dbReference type="PANTHER" id="PTHR33445:SF1">
    <property type="entry name" value="ATP SYNTHASE SUBUNIT B"/>
    <property type="match status" value="1"/>
</dbReference>
<evidence type="ECO:0000256" key="6">
    <source>
        <dbReference type="ARBA" id="ARBA00022781"/>
    </source>
</evidence>
<dbReference type="InterPro" id="IPR050059">
    <property type="entry name" value="ATP_synthase_B_chain"/>
</dbReference>
<comment type="subcellular location">
    <subcellularLocation>
        <location evidence="13">Cell membrane</location>
        <topology evidence="13">Single-pass membrane protein</topology>
    </subcellularLocation>
    <subcellularLocation>
        <location evidence="12">Endomembrane system</location>
        <topology evidence="12">Single-pass membrane protein</topology>
    </subcellularLocation>
</comment>
<keyword evidence="8 13" id="KW-0406">Ion transport</keyword>
<evidence type="ECO:0000256" key="11">
    <source>
        <dbReference type="ARBA" id="ARBA00025198"/>
    </source>
</evidence>
<comment type="subunit">
    <text evidence="13">F-type ATPases have 2 components, F(1) - the catalytic core - and F(0) - the membrane proton channel. F(1) has five subunits: alpha(3), beta(3), gamma(1), delta(1), epsilon(1). F(0) has three main subunits: a(1), b(2) and c(10-14). The alpha and beta chains form an alternating ring which encloses part of the gamma chain. F(1) is attached to F(0) by a central stalk formed by the gamma and epsilon chains, while a peripheral stalk is formed by the delta and b chains.</text>
</comment>
<sequence length="181" mass="19981">MSVEAQAVHEVANAVEETGGIAALGINLKMFIAQFIHFAIVLLVFWKWVYGPIVKMLDKRAEIVEKSIKDAKDVEERVVKLEAERASVITTAKAEASHRIEEAQALGETKKNEILAEAKNQVESVVKAGKEQLVREKDAMIKEAKKEIAEIAVKAAEQILKESVSENVSKKMTEEAIGKLT</sequence>
<evidence type="ECO:0000256" key="8">
    <source>
        <dbReference type="ARBA" id="ARBA00023065"/>
    </source>
</evidence>
<dbReference type="Proteomes" id="UP000034154">
    <property type="component" value="Unassembled WGS sequence"/>
</dbReference>
<dbReference type="EMBL" id="LCJB01000039">
    <property type="protein sequence ID" value="KKT69997.1"/>
    <property type="molecule type" value="Genomic_DNA"/>
</dbReference>
<evidence type="ECO:0000256" key="2">
    <source>
        <dbReference type="ARBA" id="ARBA00022448"/>
    </source>
</evidence>
<dbReference type="PANTHER" id="PTHR33445">
    <property type="entry name" value="ATP SYNTHASE SUBUNIT B', CHLOROPLASTIC"/>
    <property type="match status" value="1"/>
</dbReference>
<proteinExistence type="inferred from homology"/>
<accession>A0A0G1LMP6</accession>
<organism evidence="16 17">
    <name type="scientific">Candidatus Uhrbacteria bacterium GW2011_GWF2_44_350</name>
    <dbReference type="NCBI Taxonomy" id="1619000"/>
    <lineage>
        <taxon>Bacteria</taxon>
        <taxon>Candidatus Uhriibacteriota</taxon>
    </lineage>
</organism>